<evidence type="ECO:0000256" key="1">
    <source>
        <dbReference type="SAM" id="MobiDB-lite"/>
    </source>
</evidence>
<gene>
    <name evidence="2" type="ORF">KF1_014</name>
</gene>
<protein>
    <submittedName>
        <fullName evidence="2">Putative internal core protein</fullName>
    </submittedName>
</protein>
<evidence type="ECO:0000313" key="2">
    <source>
        <dbReference type="EMBL" id="ATI19036.1"/>
    </source>
</evidence>
<evidence type="ECO:0000313" key="3">
    <source>
        <dbReference type="Proteomes" id="UP000259916"/>
    </source>
</evidence>
<organism evidence="2 3">
    <name type="scientific">Vibrio phage vB_VpaP_KF1</name>
    <dbReference type="NCBI Taxonomy" id="2041472"/>
    <lineage>
        <taxon>Viruses</taxon>
        <taxon>Duplodnaviria</taxon>
        <taxon>Heunggongvirae</taxon>
        <taxon>Uroviricota</taxon>
        <taxon>Caudoviricetes</taxon>
        <taxon>Autographivirales</taxon>
        <taxon>Autoscriptoviridae</taxon>
        <taxon>Maculvirus</taxon>
        <taxon>Maculvirus KF1</taxon>
    </lineage>
</organism>
<dbReference type="EMBL" id="MF754111">
    <property type="protein sequence ID" value="ATI19036.1"/>
    <property type="molecule type" value="Genomic_DNA"/>
</dbReference>
<feature type="region of interest" description="Disordered" evidence="1">
    <location>
        <begin position="1"/>
        <end position="22"/>
    </location>
</feature>
<dbReference type="Proteomes" id="UP000259916">
    <property type="component" value="Segment"/>
</dbReference>
<proteinExistence type="predicted"/>
<sequence>MAIFENRRPSSQGAGLESNAKGVNGADMDAGALAWEDTTDLGLNAAEREANLKRLETPKATGLESFAAGVGNSIVGAAVRKATMPDFPEDTSFDLGTTMTADTSLRILGYSEEELNFIGGSRSLDEYQYRKEAVEDQRKRDGVQAENMFAGIAGNLAGDAPFLLAPMGAAGVVGRTGMAVRAALRAGELATTYYAQDQLGQAEWVTAVAAGLIGVDQLYDVSRATRGVRAAANAAEVESRALGSATEHVFTAETGLARKAQTGGVLSDAPEIVPDVVKPEVAAQRMPDPDAPVNEVPEVVKVPRTGKGERSFPLQDTPVEGRIVASRQGRKTVQIKAQDLVTHLRTMDSLSDSARALMDALPDTISGMEVRLMNATGRRSSYTFGANTEFLKLRSTAKDGTVFKTVGDMLNHVDADVAVHELIHAATSKTLFQASKGNVAPEIADAIRDLDALHASLKNNREFARKYSYAMTNNREFLAELASKPEMVKDLAKLPGVRAGQNALQAVAEKILKMLGFKGTGSALDEAVDAFVKVANYQADNLDKVNAFFSDGMADLADDANRGATAVERAKRLEQGVRKSLKQSFALWDNIARGSEDLANLLVSDATRMGERATSVVDHKRNLTLEQNLRAAAVEDAIVAAMREKHGVNTFDMFFNRAKARTARSVEEDKLTKYLHEAYSAEKAGREIPTPPADIERLVKAYTDSGWAESWHEHLVKSGTISADEFPRSKYYIPRQYSYEKVRNIEPPKVKKLLRSALQDTYTNMDGKLAARVADSWYNRIVNGVSGNGGPQWKNLMQGMDNDELFMALRDAGVEDDKINEFLRVNVPKTGSTAPVKNLRNRLDLNLNKEFDIDGDVLRLADILETNTLGLMQGYTNRMSGRVAFANRGITDLRALDRSITETRLGMGEGAESWGKAVDDTIDHLLGYPVGTDIPELMRGASNLANTVMLKNSGLYQMTDISIAMKEFGLARVLRGLASTGLLRKADAVVADTGSRERLYSILNGAYQNEARYRHIHTYADDNLDLTNTSAAFQTTQNLSQAARLANGFSMVHRLMANLNAGIICDEVERVLKGGTSRALTEHGLTPELTQKLRAAYAENPTGVFPYEIQRELEIVSTRAMDSVMQNIRTGETSHFAQFSPVGKIVIGYQSFAIAATNKLLRRYTQNGDYAGLAMLMMYQFPLMLMATHAKLALDGKEAQSPRELITNTAMNMSAIGGITLLSPLFLGESPRHSLTSLGYVTQSIGAVQDMVSDGRMDTQRMSKILPFAQEFMPLRAVINNMGE</sequence>
<name>A0A384WJ32_9CAUD</name>
<keyword evidence="3" id="KW-1185">Reference proteome</keyword>
<reference evidence="2 3" key="1">
    <citation type="submission" date="2017-08" db="EMBL/GenBank/DDBJ databases">
        <title>Complete genome sequence of bacteriophage vB_VpaP_KF1.</title>
        <authorList>
            <person name="Yu J."/>
            <person name="Kwak S.-J."/>
            <person name="Lim J.-A."/>
            <person name="Chang H.-J."/>
        </authorList>
    </citation>
    <scope>NUCLEOTIDE SEQUENCE [LARGE SCALE GENOMIC DNA]</scope>
</reference>
<accession>A0A384WJ32</accession>